<dbReference type="Proteomes" id="UP000323082">
    <property type="component" value="Unassembled WGS sequence"/>
</dbReference>
<reference evidence="1 2" key="1">
    <citation type="journal article" date="2015" name="Int. J. Syst. Evol. Microbiol.">
        <title>Chryseobacterium sediminis sp. nov., isolated from a river sediment.</title>
        <authorList>
            <person name="Kampfer P."/>
            <person name="Busse H.J."/>
            <person name="McInroy J.A."/>
            <person name="Glaeser S.P."/>
        </authorList>
    </citation>
    <scope>NUCLEOTIDE SEQUENCE [LARGE SCALE GENOMIC DNA]</scope>
    <source>
        <strain evidence="1 2">IMT-174</strain>
    </source>
</reference>
<dbReference type="GO" id="GO:0005524">
    <property type="term" value="F:ATP binding"/>
    <property type="evidence" value="ECO:0007669"/>
    <property type="project" value="UniProtKB-KW"/>
</dbReference>
<dbReference type="PANTHER" id="PTHR37807">
    <property type="entry name" value="OS07G0160300 PROTEIN"/>
    <property type="match status" value="1"/>
</dbReference>
<evidence type="ECO:0000313" key="1">
    <source>
        <dbReference type="EMBL" id="KAA2223655.1"/>
    </source>
</evidence>
<protein>
    <submittedName>
        <fullName evidence="1">ATP-binding protein</fullName>
    </submittedName>
</protein>
<dbReference type="AlphaFoldDB" id="A0A5B2UBS7"/>
<dbReference type="SUPFAM" id="SSF52540">
    <property type="entry name" value="P-loop containing nucleoside triphosphate hydrolases"/>
    <property type="match status" value="1"/>
</dbReference>
<dbReference type="RefSeq" id="WP_149832570.1">
    <property type="nucleotide sequence ID" value="NZ_VUNZ01000001.1"/>
</dbReference>
<organism evidence="1 2">
    <name type="scientific">Chryseobacterium sediminis</name>
    <dbReference type="NCBI Taxonomy" id="1679494"/>
    <lineage>
        <taxon>Bacteria</taxon>
        <taxon>Pseudomonadati</taxon>
        <taxon>Bacteroidota</taxon>
        <taxon>Flavobacteriia</taxon>
        <taxon>Flavobacteriales</taxon>
        <taxon>Weeksellaceae</taxon>
        <taxon>Chryseobacterium group</taxon>
        <taxon>Chryseobacterium</taxon>
    </lineage>
</organism>
<dbReference type="Pfam" id="PF13671">
    <property type="entry name" value="AAA_33"/>
    <property type="match status" value="1"/>
</dbReference>
<dbReference type="OrthoDB" id="1201990at2"/>
<keyword evidence="1" id="KW-0547">Nucleotide-binding</keyword>
<dbReference type="PANTHER" id="PTHR37807:SF3">
    <property type="entry name" value="OS07G0160300 PROTEIN"/>
    <property type="match status" value="1"/>
</dbReference>
<sequence length="182" mass="21002">MNKPLLVVVTGRPASGKTTLSRILSQKMKCPLISRDELKEGYINTVGCQIDDSINWHIYNTFFELIELLISKKISIIIEAAFQNKLWKQKLIDLMDKADVRAILCQTSLDITKSRFVERLSREPERERNHGDDLSLLTESNGLLTEGGYEVLDLDIPMLEVDTTKNYKPDIEQIQFFLKQHY</sequence>
<dbReference type="InterPro" id="IPR027417">
    <property type="entry name" value="P-loop_NTPase"/>
</dbReference>
<name>A0A5B2UBS7_9FLAO</name>
<comment type="caution">
    <text evidence="1">The sequence shown here is derived from an EMBL/GenBank/DDBJ whole genome shotgun (WGS) entry which is preliminary data.</text>
</comment>
<dbReference type="EMBL" id="VUNZ01000001">
    <property type="protein sequence ID" value="KAA2223655.1"/>
    <property type="molecule type" value="Genomic_DNA"/>
</dbReference>
<gene>
    <name evidence="1" type="ORF">FW780_05480</name>
</gene>
<dbReference type="Gene3D" id="3.40.50.300">
    <property type="entry name" value="P-loop containing nucleotide triphosphate hydrolases"/>
    <property type="match status" value="1"/>
</dbReference>
<proteinExistence type="predicted"/>
<accession>A0A5B2UBS7</accession>
<evidence type="ECO:0000313" key="2">
    <source>
        <dbReference type="Proteomes" id="UP000323082"/>
    </source>
</evidence>
<keyword evidence="1" id="KW-0067">ATP-binding</keyword>